<reference evidence="2" key="1">
    <citation type="submission" date="2016-10" db="EMBL/GenBank/DDBJ databases">
        <authorList>
            <person name="Varghese N."/>
            <person name="Submissions S."/>
        </authorList>
    </citation>
    <scope>NUCLEOTIDE SEQUENCE [LARGE SCALE GENOMIC DNA]</scope>
    <source>
        <strain evidence="2">LMG 26416</strain>
    </source>
</reference>
<dbReference type="AlphaFoldDB" id="A0A1H7HMP7"/>
<dbReference type="OrthoDB" id="8911262at2"/>
<proteinExistence type="predicted"/>
<dbReference type="PANTHER" id="PTHR35175">
    <property type="entry name" value="DUF1289 DOMAIN-CONTAINING PROTEIN"/>
    <property type="match status" value="1"/>
</dbReference>
<evidence type="ECO:0000313" key="2">
    <source>
        <dbReference type="Proteomes" id="UP000199120"/>
    </source>
</evidence>
<dbReference type="EMBL" id="FOAJ01000002">
    <property type="protein sequence ID" value="SEK51626.1"/>
    <property type="molecule type" value="Genomic_DNA"/>
</dbReference>
<dbReference type="STRING" id="416943.SAMN05445871_3337"/>
<dbReference type="PANTHER" id="PTHR35175:SF2">
    <property type="entry name" value="DUF1289 DOMAIN-CONTAINING PROTEIN"/>
    <property type="match status" value="1"/>
</dbReference>
<dbReference type="RefSeq" id="WP_090546639.1">
    <property type="nucleotide sequence ID" value="NZ_FNSR01000001.1"/>
</dbReference>
<dbReference type="InterPro" id="IPR010710">
    <property type="entry name" value="DUF1289"/>
</dbReference>
<accession>A0A1H7HMP7</accession>
<dbReference type="Pfam" id="PF06945">
    <property type="entry name" value="DUF1289"/>
    <property type="match status" value="1"/>
</dbReference>
<protein>
    <recommendedName>
        <fullName evidence="3">Fe-S protein</fullName>
    </recommendedName>
</protein>
<gene>
    <name evidence="1" type="ORF">SAMN05192542_102344</name>
</gene>
<sequence>MGSAASTQGAALLLPAPPSPCINVCRMNDATGWCDGCLRTIDEIAGWSSFDDETKRAVWQAIETRHVQWIARRAPNRGGAS</sequence>
<organism evidence="1 2">
    <name type="scientific">Paraburkholderia caballeronis</name>
    <dbReference type="NCBI Taxonomy" id="416943"/>
    <lineage>
        <taxon>Bacteria</taxon>
        <taxon>Pseudomonadati</taxon>
        <taxon>Pseudomonadota</taxon>
        <taxon>Betaproteobacteria</taxon>
        <taxon>Burkholderiales</taxon>
        <taxon>Burkholderiaceae</taxon>
        <taxon>Paraburkholderia</taxon>
    </lineage>
</organism>
<keyword evidence="2" id="KW-1185">Reference proteome</keyword>
<evidence type="ECO:0000313" key="1">
    <source>
        <dbReference type="EMBL" id="SEK51626.1"/>
    </source>
</evidence>
<name>A0A1H7HMP7_9BURK</name>
<evidence type="ECO:0008006" key="3">
    <source>
        <dbReference type="Google" id="ProtNLM"/>
    </source>
</evidence>
<dbReference type="Proteomes" id="UP000199120">
    <property type="component" value="Unassembled WGS sequence"/>
</dbReference>